<feature type="compositionally biased region" description="Basic and acidic residues" evidence="2">
    <location>
        <begin position="102"/>
        <end position="113"/>
    </location>
</feature>
<proteinExistence type="predicted"/>
<organism evidence="3 4">
    <name type="scientific">Leishmania panamensis</name>
    <dbReference type="NCBI Taxonomy" id="5679"/>
    <lineage>
        <taxon>Eukaryota</taxon>
        <taxon>Discoba</taxon>
        <taxon>Euglenozoa</taxon>
        <taxon>Kinetoplastea</taxon>
        <taxon>Metakinetoplastina</taxon>
        <taxon>Trypanosomatida</taxon>
        <taxon>Trypanosomatidae</taxon>
        <taxon>Leishmaniinae</taxon>
        <taxon>Leishmania</taxon>
        <taxon>Leishmania guyanensis species complex</taxon>
    </lineage>
</organism>
<dbReference type="VEuPathDB" id="TriTrypDB:LPMP_272010"/>
<feature type="region of interest" description="Disordered" evidence="2">
    <location>
        <begin position="1"/>
        <end position="20"/>
    </location>
</feature>
<evidence type="ECO:0000256" key="1">
    <source>
        <dbReference type="SAM" id="Coils"/>
    </source>
</evidence>
<dbReference type="Proteomes" id="UP000063063">
    <property type="component" value="Chromosome 27"/>
</dbReference>
<gene>
    <name evidence="3" type="ORF">LPMP_272010</name>
</gene>
<dbReference type="OrthoDB" id="273817at2759"/>
<keyword evidence="4" id="KW-1185">Reference proteome</keyword>
<evidence type="ECO:0008006" key="5">
    <source>
        <dbReference type="Google" id="ProtNLM"/>
    </source>
</evidence>
<evidence type="ECO:0000256" key="2">
    <source>
        <dbReference type="SAM" id="MobiDB-lite"/>
    </source>
</evidence>
<protein>
    <recommendedName>
        <fullName evidence="5">Ubiquitin-like domain-containing protein</fullName>
    </recommendedName>
</protein>
<evidence type="ECO:0000313" key="4">
    <source>
        <dbReference type="Proteomes" id="UP000063063"/>
    </source>
</evidence>
<feature type="compositionally biased region" description="Polar residues" evidence="2">
    <location>
        <begin position="127"/>
        <end position="143"/>
    </location>
</feature>
<feature type="region of interest" description="Disordered" evidence="2">
    <location>
        <begin position="230"/>
        <end position="387"/>
    </location>
</feature>
<dbReference type="AlphaFoldDB" id="A0A088RUK2"/>
<dbReference type="eggNOG" id="ENOG502SHWJ">
    <property type="taxonomic scope" value="Eukaryota"/>
</dbReference>
<feature type="coiled-coil region" evidence="1">
    <location>
        <begin position="453"/>
        <end position="487"/>
    </location>
</feature>
<reference evidence="3 4" key="1">
    <citation type="journal article" date="2015" name="Sci. Rep.">
        <title>The genome of Leishmania panamensis: insights into genomics of the L. (Viannia) subgenus.</title>
        <authorList>
            <person name="Llanes A."/>
            <person name="Restrepo C.M."/>
            <person name="Vecchio G.D."/>
            <person name="Anguizola F.J."/>
            <person name="Lleonart R."/>
        </authorList>
    </citation>
    <scope>NUCLEOTIDE SEQUENCE [LARGE SCALE GENOMIC DNA]</scope>
    <source>
        <strain evidence="3 4">MHOM/PA/94/PSC-1</strain>
    </source>
</reference>
<evidence type="ECO:0000313" key="3">
    <source>
        <dbReference type="EMBL" id="AIN99580.1"/>
    </source>
</evidence>
<keyword evidence="1" id="KW-0175">Coiled coil</keyword>
<dbReference type="KEGG" id="lpan:LPMP_272010"/>
<dbReference type="VEuPathDB" id="TriTrypDB:LPAL13_270028400"/>
<dbReference type="RefSeq" id="XP_010700287.1">
    <property type="nucleotide sequence ID" value="XM_010701985.1"/>
</dbReference>
<dbReference type="EMBL" id="CP009396">
    <property type="protein sequence ID" value="AIN99580.1"/>
    <property type="molecule type" value="Genomic_DNA"/>
</dbReference>
<feature type="compositionally biased region" description="Polar residues" evidence="2">
    <location>
        <begin position="1"/>
        <end position="11"/>
    </location>
</feature>
<feature type="compositionally biased region" description="Low complexity" evidence="2">
    <location>
        <begin position="157"/>
        <end position="181"/>
    </location>
</feature>
<accession>A0A088RUK2</accession>
<feature type="compositionally biased region" description="Pro residues" evidence="2">
    <location>
        <begin position="271"/>
        <end position="281"/>
    </location>
</feature>
<feature type="region of interest" description="Disordered" evidence="2">
    <location>
        <begin position="102"/>
        <end position="200"/>
    </location>
</feature>
<feature type="compositionally biased region" description="Polar residues" evidence="2">
    <location>
        <begin position="359"/>
        <end position="381"/>
    </location>
</feature>
<sequence>MTHYASPSQSSDRGRCSPRPRTSLRVRNVAVGVIYHLVFEGDVRRLSGKQLRHHLARISHIPPEEQQLFVHGQLFAPNTIGAAVGLHAEDVLDLVQIAKDGRDHNERGSRDGGDSMATVPSPRPSTEAGTLSPTISWQGNSRSVDPRTMRRGGGAGSASASMASSASASTRRAPSPNLLVNAPPPPAKGAQGQTTAGDDLACEPLPQQLHPAPLNDSSLPLWTSATTLSSLPSGNWANGGSGNAESPRPQMPARCTSRSAQGNMQAAVPPYAYPQPSPLPPELRARPSGSRSDRFRRSSYEIASPPPSMQQRWHVPHDSPSPLSAPPPLTSRSGSASRRGVYAAPAAGLNYSHHDDHQSNFCEQASGGPSLSQRASQQQQVYRPRAASSALHNGLPYVAASIPPSAIIRADELETILDEENYIWEMEAYRFRTERQKRLTALQHQQHELELESTRYDQAVAEVERQLARERRKLAELQQAMEQNATVSCSVLDRGRGLQEPLATVRDALDAVARYPPVMYHGQALDHAPNGAYDALCFPGRGSDGGSAIGEEVTAEV</sequence>
<name>A0A088RUK2_LEIPA</name>
<dbReference type="GeneID" id="22576379"/>